<keyword evidence="1" id="KW-0472">Membrane</keyword>
<evidence type="ECO:0000313" key="3">
    <source>
        <dbReference type="Proteomes" id="UP000006729"/>
    </source>
</evidence>
<dbReference type="Proteomes" id="UP000006729">
    <property type="component" value="Chromosome 15"/>
</dbReference>
<dbReference type="PANTHER" id="PTHR34656">
    <property type="entry name" value="PYRROLINE-5-CARBOXYLATE REDUCTASE"/>
    <property type="match status" value="1"/>
</dbReference>
<feature type="transmembrane region" description="Helical" evidence="1">
    <location>
        <begin position="20"/>
        <end position="39"/>
    </location>
</feature>
<reference evidence="2 3" key="1">
    <citation type="journal article" date="2006" name="Science">
        <title>The genome of black cottonwood, Populus trichocarpa (Torr. &amp; Gray).</title>
        <authorList>
            <person name="Tuskan G.A."/>
            <person name="Difazio S."/>
            <person name="Jansson S."/>
            <person name="Bohlmann J."/>
            <person name="Grigoriev I."/>
            <person name="Hellsten U."/>
            <person name="Putnam N."/>
            <person name="Ralph S."/>
            <person name="Rombauts S."/>
            <person name="Salamov A."/>
            <person name="Schein J."/>
            <person name="Sterck L."/>
            <person name="Aerts A."/>
            <person name="Bhalerao R.R."/>
            <person name="Bhalerao R.P."/>
            <person name="Blaudez D."/>
            <person name="Boerjan W."/>
            <person name="Brun A."/>
            <person name="Brunner A."/>
            <person name="Busov V."/>
            <person name="Campbell M."/>
            <person name="Carlson J."/>
            <person name="Chalot M."/>
            <person name="Chapman J."/>
            <person name="Chen G.L."/>
            <person name="Cooper D."/>
            <person name="Coutinho P.M."/>
            <person name="Couturier J."/>
            <person name="Covert S."/>
            <person name="Cronk Q."/>
            <person name="Cunningham R."/>
            <person name="Davis J."/>
            <person name="Degroeve S."/>
            <person name="Dejardin A."/>
            <person name="Depamphilis C."/>
            <person name="Detter J."/>
            <person name="Dirks B."/>
            <person name="Dubchak I."/>
            <person name="Duplessis S."/>
            <person name="Ehlting J."/>
            <person name="Ellis B."/>
            <person name="Gendler K."/>
            <person name="Goodstein D."/>
            <person name="Gribskov M."/>
            <person name="Grimwood J."/>
            <person name="Groover A."/>
            <person name="Gunter L."/>
            <person name="Hamberger B."/>
            <person name="Heinze B."/>
            <person name="Helariutta Y."/>
            <person name="Henrissat B."/>
            <person name="Holligan D."/>
            <person name="Holt R."/>
            <person name="Huang W."/>
            <person name="Islam-Faridi N."/>
            <person name="Jones S."/>
            <person name="Jones-Rhoades M."/>
            <person name="Jorgensen R."/>
            <person name="Joshi C."/>
            <person name="Kangasjarvi J."/>
            <person name="Karlsson J."/>
            <person name="Kelleher C."/>
            <person name="Kirkpatrick R."/>
            <person name="Kirst M."/>
            <person name="Kohler A."/>
            <person name="Kalluri U."/>
            <person name="Larimer F."/>
            <person name="Leebens-Mack J."/>
            <person name="Leple J.C."/>
            <person name="Locascio P."/>
            <person name="Lou Y."/>
            <person name="Lucas S."/>
            <person name="Martin F."/>
            <person name="Montanini B."/>
            <person name="Napoli C."/>
            <person name="Nelson D.R."/>
            <person name="Nelson C."/>
            <person name="Nieminen K."/>
            <person name="Nilsson O."/>
            <person name="Pereda V."/>
            <person name="Peter G."/>
            <person name="Philippe R."/>
            <person name="Pilate G."/>
            <person name="Poliakov A."/>
            <person name="Razumovskaya J."/>
            <person name="Richardson P."/>
            <person name="Rinaldi C."/>
            <person name="Ritland K."/>
            <person name="Rouze P."/>
            <person name="Ryaboy D."/>
            <person name="Schmutz J."/>
            <person name="Schrader J."/>
            <person name="Segerman B."/>
            <person name="Shin H."/>
            <person name="Siddiqui A."/>
            <person name="Sterky F."/>
            <person name="Terry A."/>
            <person name="Tsai C.J."/>
            <person name="Uberbacher E."/>
            <person name="Unneberg P."/>
            <person name="Vahala J."/>
            <person name="Wall K."/>
            <person name="Wessler S."/>
            <person name="Yang G."/>
            <person name="Yin T."/>
            <person name="Douglas C."/>
            <person name="Marra M."/>
            <person name="Sandberg G."/>
            <person name="Van de Peer Y."/>
            <person name="Rokhsar D."/>
        </authorList>
    </citation>
    <scope>NUCLEOTIDE SEQUENCE [LARGE SCALE GENOMIC DNA]</scope>
    <source>
        <strain evidence="3">cv. Nisqually</strain>
    </source>
</reference>
<evidence type="ECO:0000313" key="2">
    <source>
        <dbReference type="EMBL" id="PNT01112.1"/>
    </source>
</evidence>
<protein>
    <submittedName>
        <fullName evidence="2">Uncharacterized protein</fullName>
    </submittedName>
</protein>
<dbReference type="InParanoid" id="A0A2K1XJZ9"/>
<dbReference type="STRING" id="3694.A0A2K1XJZ9"/>
<dbReference type="PANTHER" id="PTHR34656:SF2">
    <property type="entry name" value="TRANSMEMBRANE PROTEIN"/>
    <property type="match status" value="1"/>
</dbReference>
<keyword evidence="3" id="KW-1185">Reference proteome</keyword>
<name>A0A2K1XJZ9_POPTR</name>
<feature type="transmembrane region" description="Helical" evidence="1">
    <location>
        <begin position="60"/>
        <end position="84"/>
    </location>
</feature>
<accession>A0A2K1XJZ9</accession>
<feature type="transmembrane region" description="Helical" evidence="1">
    <location>
        <begin position="104"/>
        <end position="134"/>
    </location>
</feature>
<keyword evidence="1" id="KW-1133">Transmembrane helix</keyword>
<proteinExistence type="predicted"/>
<dbReference type="ExpressionAtlas" id="A0A2K1XJZ9">
    <property type="expression patterns" value="baseline and differential"/>
</dbReference>
<dbReference type="OMA" id="YACTANP"/>
<organism evidence="2 3">
    <name type="scientific">Populus trichocarpa</name>
    <name type="common">Western balsam poplar</name>
    <name type="synonym">Populus balsamifera subsp. trichocarpa</name>
    <dbReference type="NCBI Taxonomy" id="3694"/>
    <lineage>
        <taxon>Eukaryota</taxon>
        <taxon>Viridiplantae</taxon>
        <taxon>Streptophyta</taxon>
        <taxon>Embryophyta</taxon>
        <taxon>Tracheophyta</taxon>
        <taxon>Spermatophyta</taxon>
        <taxon>Magnoliopsida</taxon>
        <taxon>eudicotyledons</taxon>
        <taxon>Gunneridae</taxon>
        <taxon>Pentapetalae</taxon>
        <taxon>rosids</taxon>
        <taxon>fabids</taxon>
        <taxon>Malpighiales</taxon>
        <taxon>Salicaceae</taxon>
        <taxon>Saliceae</taxon>
        <taxon>Populus</taxon>
    </lineage>
</organism>
<keyword evidence="1" id="KW-0812">Transmembrane</keyword>
<gene>
    <name evidence="2" type="ORF">POPTR_015G083900</name>
</gene>
<dbReference type="EMBL" id="CM009304">
    <property type="protein sequence ID" value="PNT01112.1"/>
    <property type="molecule type" value="Genomic_DNA"/>
</dbReference>
<dbReference type="Gramene" id="Potri.015G083900.1.v4.1">
    <property type="protein sequence ID" value="Potri.015G083900.1.v4.1"/>
    <property type="gene ID" value="Potri.015G083900.v4.1"/>
</dbReference>
<dbReference type="AlphaFoldDB" id="A0A2K1XJZ9"/>
<evidence type="ECO:0000256" key="1">
    <source>
        <dbReference type="SAM" id="Phobius"/>
    </source>
</evidence>
<sequence>MCSHAFQFLSTLPSIDQEKIILQETAPSSFFLLLIKVFFFFIRDMSKLSRTSSSSKTTTLLLFLFLLMLALLVSFCAVVCYLYACTANPSRLNRAGFFGSAFLVSGVLLLSTLLVVAARATVLTWITVLVLLAFSGKRRRVLVQQGREITADVVMYLIRGAA</sequence>